<protein>
    <recommendedName>
        <fullName evidence="3">Carrier domain-containing protein</fullName>
    </recommendedName>
</protein>
<dbReference type="Gene3D" id="3.40.50.720">
    <property type="entry name" value="NAD(P)-binding Rossmann-like Domain"/>
    <property type="match status" value="2"/>
</dbReference>
<dbReference type="PANTHER" id="PTHR43775">
    <property type="entry name" value="FATTY ACID SYNTHASE"/>
    <property type="match status" value="1"/>
</dbReference>
<gene>
    <name evidence="4" type="ORF">DL762_005442</name>
</gene>
<organism evidence="4 5">
    <name type="scientific">Monosporascus cannonballus</name>
    <dbReference type="NCBI Taxonomy" id="155416"/>
    <lineage>
        <taxon>Eukaryota</taxon>
        <taxon>Fungi</taxon>
        <taxon>Dikarya</taxon>
        <taxon>Ascomycota</taxon>
        <taxon>Pezizomycotina</taxon>
        <taxon>Sordariomycetes</taxon>
        <taxon>Xylariomycetidae</taxon>
        <taxon>Xylariales</taxon>
        <taxon>Xylariales incertae sedis</taxon>
        <taxon>Monosporascus</taxon>
    </lineage>
</organism>
<dbReference type="InterPro" id="IPR013968">
    <property type="entry name" value="PKS_KR"/>
</dbReference>
<evidence type="ECO:0000259" key="3">
    <source>
        <dbReference type="PROSITE" id="PS50075"/>
    </source>
</evidence>
<dbReference type="SMART" id="SM00823">
    <property type="entry name" value="PKS_PP"/>
    <property type="match status" value="1"/>
</dbReference>
<dbReference type="EMBL" id="QJNS01000151">
    <property type="protein sequence ID" value="RYO84861.1"/>
    <property type="molecule type" value="Genomic_DNA"/>
</dbReference>
<dbReference type="Gene3D" id="1.10.1200.10">
    <property type="entry name" value="ACP-like"/>
    <property type="match status" value="1"/>
</dbReference>
<dbReference type="SUPFAM" id="SSF47336">
    <property type="entry name" value="ACP-like"/>
    <property type="match status" value="1"/>
</dbReference>
<dbReference type="InterPro" id="IPR036736">
    <property type="entry name" value="ACP-like_sf"/>
</dbReference>
<reference evidence="4 5" key="1">
    <citation type="submission" date="2018-06" db="EMBL/GenBank/DDBJ databases">
        <title>Complete Genomes of Monosporascus.</title>
        <authorList>
            <person name="Robinson A.J."/>
            <person name="Natvig D.O."/>
        </authorList>
    </citation>
    <scope>NUCLEOTIDE SEQUENCE [LARGE SCALE GENOMIC DNA]</scope>
    <source>
        <strain evidence="4 5">CBS 609.92</strain>
    </source>
</reference>
<feature type="domain" description="Carrier" evidence="3">
    <location>
        <begin position="192"/>
        <end position="269"/>
    </location>
</feature>
<evidence type="ECO:0000256" key="2">
    <source>
        <dbReference type="ARBA" id="ARBA00022553"/>
    </source>
</evidence>
<accession>A0ABY0H966</accession>
<keyword evidence="1" id="KW-0596">Phosphopantetheine</keyword>
<evidence type="ECO:0000313" key="4">
    <source>
        <dbReference type="EMBL" id="RYO84861.1"/>
    </source>
</evidence>
<dbReference type="InterPro" id="IPR009081">
    <property type="entry name" value="PP-bd_ACP"/>
</dbReference>
<evidence type="ECO:0000256" key="1">
    <source>
        <dbReference type="ARBA" id="ARBA00022450"/>
    </source>
</evidence>
<dbReference type="InterPro" id="IPR050091">
    <property type="entry name" value="PKS_NRPS_Biosynth_Enz"/>
</dbReference>
<dbReference type="InterPro" id="IPR036291">
    <property type="entry name" value="NAD(P)-bd_dom_sf"/>
</dbReference>
<keyword evidence="5" id="KW-1185">Reference proteome</keyword>
<dbReference type="Pfam" id="PF08659">
    <property type="entry name" value="KR"/>
    <property type="match status" value="1"/>
</dbReference>
<proteinExistence type="predicted"/>
<dbReference type="Pfam" id="PF00550">
    <property type="entry name" value="PP-binding"/>
    <property type="match status" value="1"/>
</dbReference>
<name>A0ABY0H966_9PEZI</name>
<keyword evidence="2" id="KW-0597">Phosphoprotein</keyword>
<comment type="caution">
    <text evidence="4">The sequence shown here is derived from an EMBL/GenBank/DDBJ whole genome shotgun (WGS) entry which is preliminary data.</text>
</comment>
<dbReference type="InterPro" id="IPR020806">
    <property type="entry name" value="PKS_PP-bd"/>
</dbReference>
<dbReference type="PANTHER" id="PTHR43775:SF28">
    <property type="entry name" value="SYNTHASE, PUTATIVE-RELATED"/>
    <property type="match status" value="1"/>
</dbReference>
<dbReference type="PROSITE" id="PS50075">
    <property type="entry name" value="CARRIER"/>
    <property type="match status" value="1"/>
</dbReference>
<dbReference type="SUPFAM" id="SSF51735">
    <property type="entry name" value="NAD(P)-binding Rossmann-fold domains"/>
    <property type="match status" value="1"/>
</dbReference>
<sequence>MSMVLRDRMFEDLSVEDWEAANRPKVQGTWNLHNVGQANYASANTFLDAFAQYRASLDLPCTAIDLGAMEGIGYLADNQELLRKMQGTGWRPVGEIELLEALNLAMMLPSSRKQQRGQGKGTALGGETFLLGLAPNVPLSSPDSSARLRKDVRMAIYHNIGGGGSEAASANDGLRSFLAAVKKDPSLLGSQESMALLAAEVGKKLAGLLLSGDADMDITMSTSDLGLDSLVAVELRGWWKLTFGFEISTLEMMSMGTLEALGKRVAEGLKAMYDL</sequence>
<evidence type="ECO:0000313" key="5">
    <source>
        <dbReference type="Proteomes" id="UP000294003"/>
    </source>
</evidence>
<dbReference type="Proteomes" id="UP000294003">
    <property type="component" value="Unassembled WGS sequence"/>
</dbReference>